<reference evidence="1" key="2">
    <citation type="submission" date="2023-05" db="EMBL/GenBank/DDBJ databases">
        <authorList>
            <person name="Fouks B."/>
        </authorList>
    </citation>
    <scope>NUCLEOTIDE SEQUENCE</scope>
    <source>
        <strain evidence="1">Stay&amp;Tobe</strain>
        <tissue evidence="1">Testes</tissue>
    </source>
</reference>
<name>A0AAD8E1M0_DIPPU</name>
<dbReference type="AlphaFoldDB" id="A0AAD8E1M0"/>
<dbReference type="EMBL" id="JASPKZ010010685">
    <property type="protein sequence ID" value="KAJ9573716.1"/>
    <property type="molecule type" value="Genomic_DNA"/>
</dbReference>
<evidence type="ECO:0000313" key="1">
    <source>
        <dbReference type="EMBL" id="KAJ9573716.1"/>
    </source>
</evidence>
<protein>
    <submittedName>
        <fullName evidence="1">Uncharacterized protein</fullName>
    </submittedName>
</protein>
<gene>
    <name evidence="1" type="ORF">L9F63_008929</name>
</gene>
<reference evidence="1" key="1">
    <citation type="journal article" date="2023" name="IScience">
        <title>Live-bearing cockroach genome reveals convergent evolutionary mechanisms linked to viviparity in insects and beyond.</title>
        <authorList>
            <person name="Fouks B."/>
            <person name="Harrison M.C."/>
            <person name="Mikhailova A.A."/>
            <person name="Marchal E."/>
            <person name="English S."/>
            <person name="Carruthers M."/>
            <person name="Jennings E.C."/>
            <person name="Chiamaka E.L."/>
            <person name="Frigard R.A."/>
            <person name="Pippel M."/>
            <person name="Attardo G.M."/>
            <person name="Benoit J.B."/>
            <person name="Bornberg-Bauer E."/>
            <person name="Tobe S.S."/>
        </authorList>
    </citation>
    <scope>NUCLEOTIDE SEQUENCE</scope>
    <source>
        <strain evidence="1">Stay&amp;Tobe</strain>
    </source>
</reference>
<feature type="non-terminal residue" evidence="1">
    <location>
        <position position="68"/>
    </location>
</feature>
<evidence type="ECO:0000313" key="2">
    <source>
        <dbReference type="Proteomes" id="UP001233999"/>
    </source>
</evidence>
<comment type="caution">
    <text evidence="1">The sequence shown here is derived from an EMBL/GenBank/DDBJ whole genome shotgun (WGS) entry which is preliminary data.</text>
</comment>
<sequence length="68" mass="7336">SQHNTHRGRKVAAYLTWASNTDVLRSISAMTALMRVRRSSNVAGSGALFQCLIEMVPNIAMGSGCNIL</sequence>
<dbReference type="Proteomes" id="UP001233999">
    <property type="component" value="Unassembled WGS sequence"/>
</dbReference>
<proteinExistence type="predicted"/>
<organism evidence="1 2">
    <name type="scientific">Diploptera punctata</name>
    <name type="common">Pacific beetle cockroach</name>
    <dbReference type="NCBI Taxonomy" id="6984"/>
    <lineage>
        <taxon>Eukaryota</taxon>
        <taxon>Metazoa</taxon>
        <taxon>Ecdysozoa</taxon>
        <taxon>Arthropoda</taxon>
        <taxon>Hexapoda</taxon>
        <taxon>Insecta</taxon>
        <taxon>Pterygota</taxon>
        <taxon>Neoptera</taxon>
        <taxon>Polyneoptera</taxon>
        <taxon>Dictyoptera</taxon>
        <taxon>Blattodea</taxon>
        <taxon>Blaberoidea</taxon>
        <taxon>Blaberidae</taxon>
        <taxon>Diplopterinae</taxon>
        <taxon>Diploptera</taxon>
    </lineage>
</organism>
<keyword evidence="2" id="KW-1185">Reference proteome</keyword>
<feature type="non-terminal residue" evidence="1">
    <location>
        <position position="1"/>
    </location>
</feature>
<accession>A0AAD8E1M0</accession>